<feature type="region of interest" description="Disordered" evidence="1">
    <location>
        <begin position="170"/>
        <end position="193"/>
    </location>
</feature>
<feature type="region of interest" description="Disordered" evidence="1">
    <location>
        <begin position="78"/>
        <end position="107"/>
    </location>
</feature>
<dbReference type="Proteomes" id="UP000784294">
    <property type="component" value="Unassembled WGS sequence"/>
</dbReference>
<feature type="compositionally biased region" description="Basic residues" evidence="1">
    <location>
        <begin position="171"/>
        <end position="183"/>
    </location>
</feature>
<evidence type="ECO:0000313" key="2">
    <source>
        <dbReference type="EMBL" id="VEL36219.1"/>
    </source>
</evidence>
<feature type="compositionally biased region" description="Polar residues" evidence="1">
    <location>
        <begin position="90"/>
        <end position="99"/>
    </location>
</feature>
<dbReference type="EMBL" id="CAAALY010251680">
    <property type="protein sequence ID" value="VEL36219.1"/>
    <property type="molecule type" value="Genomic_DNA"/>
</dbReference>
<keyword evidence="3" id="KW-1185">Reference proteome</keyword>
<evidence type="ECO:0000313" key="3">
    <source>
        <dbReference type="Proteomes" id="UP000784294"/>
    </source>
</evidence>
<dbReference type="AlphaFoldDB" id="A0A448XGF7"/>
<organism evidence="2 3">
    <name type="scientific">Protopolystoma xenopodis</name>
    <dbReference type="NCBI Taxonomy" id="117903"/>
    <lineage>
        <taxon>Eukaryota</taxon>
        <taxon>Metazoa</taxon>
        <taxon>Spiralia</taxon>
        <taxon>Lophotrochozoa</taxon>
        <taxon>Platyhelminthes</taxon>
        <taxon>Monogenea</taxon>
        <taxon>Polyopisthocotylea</taxon>
        <taxon>Polystomatidea</taxon>
        <taxon>Polystomatidae</taxon>
        <taxon>Protopolystoma</taxon>
    </lineage>
</organism>
<name>A0A448XGF7_9PLAT</name>
<accession>A0A448XGF7</accession>
<comment type="caution">
    <text evidence="2">The sequence shown here is derived from an EMBL/GenBank/DDBJ whole genome shotgun (WGS) entry which is preliminary data.</text>
</comment>
<feature type="compositionally biased region" description="Low complexity" evidence="1">
    <location>
        <begin position="184"/>
        <end position="193"/>
    </location>
</feature>
<sequence>MVELWPTEHSLPLRSAAGPGSGSKSGSGSEPVRPNCANVGRPEERRPHTLSAEPETVGLGRLYRTSTRPQQLLVPTSPQKVVGCDPVRSSPLTPSSMTRPSAGLEPYPPPTAVWAETGPPVHGTDGRQFRAGVTPWPRSLPALDCPHLPHSPHLLLNQPRPLLHLLPQLHQHQHQHQQQHQHQHQYQYQYQNSQQHQQQQFSWRGQLVGSHEASTCPLVATELPLHSLSLRQQQQQTLSPPPPRQASAGLVLLNAGANSTGSPDALRPLRSAVQLGPIGEAATGSPYAAMHMQQVANKQTTRIETGKSHFFKEHLHSELSEISLLFEHHRTSKSLSCYKRWLHELKNSRLWDFTNRIPIPRLGLHCSHLFEVDLFCAANVIAHFWASTLPQHCNELSEDQPFLRISMSPCSSFQFHSGPKLTSKPPTRTHPQNRYSFTGLRSMSAPASSFKSICSKRMITRCCTTVGHFEPHCHVIFRIILLSQMYALPTCGIAIA</sequence>
<evidence type="ECO:0000256" key="1">
    <source>
        <dbReference type="SAM" id="MobiDB-lite"/>
    </source>
</evidence>
<proteinExistence type="predicted"/>
<reference evidence="2" key="1">
    <citation type="submission" date="2018-11" db="EMBL/GenBank/DDBJ databases">
        <authorList>
            <consortium name="Pathogen Informatics"/>
        </authorList>
    </citation>
    <scope>NUCLEOTIDE SEQUENCE</scope>
</reference>
<feature type="region of interest" description="Disordered" evidence="1">
    <location>
        <begin position="1"/>
        <end position="60"/>
    </location>
</feature>
<gene>
    <name evidence="2" type="ORF">PXEA_LOCUS29659</name>
</gene>
<protein>
    <submittedName>
        <fullName evidence="2">Uncharacterized protein</fullName>
    </submittedName>
</protein>